<dbReference type="InterPro" id="IPR009057">
    <property type="entry name" value="Homeodomain-like_sf"/>
</dbReference>
<dbReference type="InterPro" id="IPR054422">
    <property type="entry name" value="TetR-like_HI_0893_C"/>
</dbReference>
<dbReference type="PROSITE" id="PS50977">
    <property type="entry name" value="HTH_TETR_2"/>
    <property type="match status" value="1"/>
</dbReference>
<dbReference type="Pfam" id="PF22604">
    <property type="entry name" value="TetR_HI_0893_C"/>
    <property type="match status" value="1"/>
</dbReference>
<protein>
    <submittedName>
        <fullName evidence="5">AcrR family transcriptional regulator</fullName>
    </submittedName>
</protein>
<dbReference type="PANTHER" id="PTHR30055:SF207">
    <property type="entry name" value="HTH-TYPE TRANSCRIPTIONAL REPRESSOR FATR"/>
    <property type="match status" value="1"/>
</dbReference>
<keyword evidence="6" id="KW-1185">Reference proteome</keyword>
<evidence type="ECO:0000256" key="1">
    <source>
        <dbReference type="ARBA" id="ARBA00023125"/>
    </source>
</evidence>
<dbReference type="Proteomes" id="UP000576209">
    <property type="component" value="Unassembled WGS sequence"/>
</dbReference>
<evidence type="ECO:0000256" key="3">
    <source>
        <dbReference type="SAM" id="Phobius"/>
    </source>
</evidence>
<dbReference type="InterPro" id="IPR001647">
    <property type="entry name" value="HTH_TetR"/>
</dbReference>
<dbReference type="Gene3D" id="1.10.357.10">
    <property type="entry name" value="Tetracycline Repressor, domain 2"/>
    <property type="match status" value="1"/>
</dbReference>
<proteinExistence type="predicted"/>
<dbReference type="InterPro" id="IPR050109">
    <property type="entry name" value="HTH-type_TetR-like_transc_reg"/>
</dbReference>
<dbReference type="PRINTS" id="PR00455">
    <property type="entry name" value="HTHTETR"/>
</dbReference>
<dbReference type="Pfam" id="PF00440">
    <property type="entry name" value="TetR_N"/>
    <property type="match status" value="1"/>
</dbReference>
<dbReference type="GO" id="GO:0003700">
    <property type="term" value="F:DNA-binding transcription factor activity"/>
    <property type="evidence" value="ECO:0007669"/>
    <property type="project" value="TreeGrafter"/>
</dbReference>
<accession>A0A840E2U0</accession>
<evidence type="ECO:0000313" key="5">
    <source>
        <dbReference type="EMBL" id="MBB4078042.1"/>
    </source>
</evidence>
<keyword evidence="1 2" id="KW-0238">DNA-binding</keyword>
<keyword evidence="3" id="KW-0472">Membrane</keyword>
<feature type="DNA-binding region" description="H-T-H motif" evidence="2">
    <location>
        <begin position="31"/>
        <end position="50"/>
    </location>
</feature>
<dbReference type="RefSeq" id="WP_221233780.1">
    <property type="nucleotide sequence ID" value="NZ_JACIFF010000001.1"/>
</dbReference>
<keyword evidence="3" id="KW-1133">Transmembrane helix</keyword>
<gene>
    <name evidence="5" type="ORF">GGR28_000643</name>
</gene>
<evidence type="ECO:0000313" key="6">
    <source>
        <dbReference type="Proteomes" id="UP000576209"/>
    </source>
</evidence>
<name>A0A840E2U0_9BACT</name>
<evidence type="ECO:0000259" key="4">
    <source>
        <dbReference type="PROSITE" id="PS50977"/>
    </source>
</evidence>
<comment type="caution">
    <text evidence="5">The sequence shown here is derived from an EMBL/GenBank/DDBJ whole genome shotgun (WGS) entry which is preliminary data.</text>
</comment>
<keyword evidence="3" id="KW-0812">Transmembrane</keyword>
<organism evidence="5 6">
    <name type="scientific">Neolewinella aquimaris</name>
    <dbReference type="NCBI Taxonomy" id="1835722"/>
    <lineage>
        <taxon>Bacteria</taxon>
        <taxon>Pseudomonadati</taxon>
        <taxon>Bacteroidota</taxon>
        <taxon>Saprospiria</taxon>
        <taxon>Saprospirales</taxon>
        <taxon>Lewinellaceae</taxon>
        <taxon>Neolewinella</taxon>
    </lineage>
</organism>
<feature type="transmembrane region" description="Helical" evidence="3">
    <location>
        <begin position="147"/>
        <end position="166"/>
    </location>
</feature>
<reference evidence="5 6" key="1">
    <citation type="submission" date="2020-08" db="EMBL/GenBank/DDBJ databases">
        <title>Genomic Encyclopedia of Type Strains, Phase IV (KMG-IV): sequencing the most valuable type-strain genomes for metagenomic binning, comparative biology and taxonomic classification.</title>
        <authorList>
            <person name="Goeker M."/>
        </authorList>
    </citation>
    <scope>NUCLEOTIDE SEQUENCE [LARGE SCALE GENOMIC DNA]</scope>
    <source>
        <strain evidence="5 6">DSM 105137</strain>
    </source>
</reference>
<dbReference type="PANTHER" id="PTHR30055">
    <property type="entry name" value="HTH-TYPE TRANSCRIPTIONAL REGULATOR RUTR"/>
    <property type="match status" value="1"/>
</dbReference>
<dbReference type="SUPFAM" id="SSF46689">
    <property type="entry name" value="Homeodomain-like"/>
    <property type="match status" value="1"/>
</dbReference>
<dbReference type="EMBL" id="JACIFF010000001">
    <property type="protein sequence ID" value="MBB4078042.1"/>
    <property type="molecule type" value="Genomic_DNA"/>
</dbReference>
<dbReference type="AlphaFoldDB" id="A0A840E2U0"/>
<evidence type="ECO:0000256" key="2">
    <source>
        <dbReference type="PROSITE-ProRule" id="PRU00335"/>
    </source>
</evidence>
<dbReference type="GO" id="GO:0000976">
    <property type="term" value="F:transcription cis-regulatory region binding"/>
    <property type="evidence" value="ECO:0007669"/>
    <property type="project" value="TreeGrafter"/>
</dbReference>
<sequence length="192" mass="22054">MSTTPKGQAKRDALVRATISLVNNNGFHAAPMAKIAKLAGVSPGTIYRYFDSKQDLINKVYLEVKSAFSASAFRDYEQTDSVEQDFQRIWHNIAAFKLREVEAAMFLSQCDNTPMVDEVSRQEGLKHLRPLLELWKRGQAQSIIRPVSPYVLYAFTIYPIAFLLNMQQREHYKISQSELDEVYQMAWNSIKL</sequence>
<feature type="domain" description="HTH tetR-type" evidence="4">
    <location>
        <begin position="8"/>
        <end position="68"/>
    </location>
</feature>